<dbReference type="PANTHER" id="PTHR11527">
    <property type="entry name" value="HEAT-SHOCK PROTEIN 20 FAMILY MEMBER"/>
    <property type="match status" value="1"/>
</dbReference>
<dbReference type="eggNOG" id="COG0071">
    <property type="taxonomic scope" value="Bacteria"/>
</dbReference>
<dbReference type="CDD" id="cd06464">
    <property type="entry name" value="ACD_sHsps-like"/>
    <property type="match status" value="1"/>
</dbReference>
<dbReference type="KEGG" id="tcu:Tcur_2809"/>
<dbReference type="PROSITE" id="PS01031">
    <property type="entry name" value="SHSP"/>
    <property type="match status" value="1"/>
</dbReference>
<dbReference type="InterPro" id="IPR008978">
    <property type="entry name" value="HSP20-like_chaperone"/>
</dbReference>
<organism evidence="4 5">
    <name type="scientific">Thermomonospora curvata (strain ATCC 19995 / DSM 43183 / JCM 3096 / KCTC 9072 / NBRC 15933 / NCIMB 10081 / Henssen B9)</name>
    <dbReference type="NCBI Taxonomy" id="471852"/>
    <lineage>
        <taxon>Bacteria</taxon>
        <taxon>Bacillati</taxon>
        <taxon>Actinomycetota</taxon>
        <taxon>Actinomycetes</taxon>
        <taxon>Streptosporangiales</taxon>
        <taxon>Thermomonosporaceae</taxon>
        <taxon>Thermomonospora</taxon>
    </lineage>
</organism>
<dbReference type="Pfam" id="PF00011">
    <property type="entry name" value="HSP20"/>
    <property type="match status" value="1"/>
</dbReference>
<evidence type="ECO:0000256" key="2">
    <source>
        <dbReference type="RuleBase" id="RU003616"/>
    </source>
</evidence>
<sequence>MSTQVRRRSSGLLPAFADFPDLFPEFFDRVESPLALLRGFTGQLIRVEDYVEGDDYIVRAELPGVDPDKDIEITVSDDALHIRAERQEEYREGRRSEFRYGSFSRTLPLPKGVNADSVKASYDKGVLTVTVPLPKEPKAEAKRVAIKKK</sequence>
<dbReference type="EMBL" id="CP001738">
    <property type="protein sequence ID" value="ACY98354.1"/>
    <property type="molecule type" value="Genomic_DNA"/>
</dbReference>
<dbReference type="SUPFAM" id="SSF49764">
    <property type="entry name" value="HSP20-like chaperones"/>
    <property type="match status" value="1"/>
</dbReference>
<dbReference type="OrthoDB" id="3855217at2"/>
<dbReference type="RefSeq" id="WP_012853138.1">
    <property type="nucleotide sequence ID" value="NC_013510.1"/>
</dbReference>
<proteinExistence type="inferred from homology"/>
<keyword evidence="4" id="KW-0346">Stress response</keyword>
<protein>
    <submittedName>
        <fullName evidence="4">Heat shock protein Hsp20</fullName>
    </submittedName>
</protein>
<evidence type="ECO:0000259" key="3">
    <source>
        <dbReference type="PROSITE" id="PS01031"/>
    </source>
</evidence>
<gene>
    <name evidence="4" type="ordered locus">Tcur_2809</name>
</gene>
<dbReference type="InterPro" id="IPR031107">
    <property type="entry name" value="Small_HSP"/>
</dbReference>
<reference evidence="4 5" key="1">
    <citation type="journal article" date="2011" name="Stand. Genomic Sci.">
        <title>Complete genome sequence of Thermomonospora curvata type strain (B9).</title>
        <authorList>
            <person name="Chertkov O."/>
            <person name="Sikorski J."/>
            <person name="Nolan M."/>
            <person name="Lapidus A."/>
            <person name="Lucas S."/>
            <person name="Del Rio T.G."/>
            <person name="Tice H."/>
            <person name="Cheng J.F."/>
            <person name="Goodwin L."/>
            <person name="Pitluck S."/>
            <person name="Liolios K."/>
            <person name="Ivanova N."/>
            <person name="Mavromatis K."/>
            <person name="Mikhailova N."/>
            <person name="Ovchinnikova G."/>
            <person name="Pati A."/>
            <person name="Chen A."/>
            <person name="Palaniappan K."/>
            <person name="Djao O.D."/>
            <person name="Land M."/>
            <person name="Hauser L."/>
            <person name="Chang Y.J."/>
            <person name="Jeffries C.D."/>
            <person name="Brettin T."/>
            <person name="Han C."/>
            <person name="Detter J.C."/>
            <person name="Rohde M."/>
            <person name="Goker M."/>
            <person name="Woyke T."/>
            <person name="Bristow J."/>
            <person name="Eisen J.A."/>
            <person name="Markowitz V."/>
            <person name="Hugenholtz P."/>
            <person name="Klenk H.P."/>
            <person name="Kyrpides N.C."/>
        </authorList>
    </citation>
    <scope>NUCLEOTIDE SEQUENCE [LARGE SCALE GENOMIC DNA]</scope>
    <source>
        <strain evidence="5">ATCC 19995 / DSM 43183 / JCM 3096 / KCTC 9072 / NBRC 15933 / NCIMB 10081 / Henssen B9</strain>
    </source>
</reference>
<dbReference type="InterPro" id="IPR002068">
    <property type="entry name" value="A-crystallin/Hsp20_dom"/>
</dbReference>
<dbReference type="STRING" id="471852.Tcur_2809"/>
<evidence type="ECO:0000313" key="5">
    <source>
        <dbReference type="Proteomes" id="UP000001918"/>
    </source>
</evidence>
<dbReference type="Proteomes" id="UP000001918">
    <property type="component" value="Chromosome"/>
</dbReference>
<dbReference type="HOGENOM" id="CLU_046737_8_2_11"/>
<feature type="domain" description="SHSP" evidence="3">
    <location>
        <begin position="38"/>
        <end position="149"/>
    </location>
</feature>
<evidence type="ECO:0000256" key="1">
    <source>
        <dbReference type="PROSITE-ProRule" id="PRU00285"/>
    </source>
</evidence>
<dbReference type="AlphaFoldDB" id="D1A6V0"/>
<keyword evidence="5" id="KW-1185">Reference proteome</keyword>
<accession>D1A6V0</accession>
<comment type="similarity">
    <text evidence="1 2">Belongs to the small heat shock protein (HSP20) family.</text>
</comment>
<dbReference type="Gene3D" id="2.60.40.790">
    <property type="match status" value="1"/>
</dbReference>
<evidence type="ECO:0000313" key="4">
    <source>
        <dbReference type="EMBL" id="ACY98354.1"/>
    </source>
</evidence>
<name>D1A6V0_THECD</name>